<keyword evidence="6" id="KW-0915">Sodium</keyword>
<keyword evidence="11" id="KW-1185">Reference proteome</keyword>
<feature type="binding site" evidence="6">
    <location>
        <position position="392"/>
    </location>
    <ligand>
        <name>Na(+)</name>
        <dbReference type="ChEBI" id="CHEBI:29101"/>
        <label>1</label>
    </ligand>
</feature>
<dbReference type="GO" id="GO:0035725">
    <property type="term" value="P:sodium ion transmembrane transport"/>
    <property type="evidence" value="ECO:0007669"/>
    <property type="project" value="TreeGrafter"/>
</dbReference>
<dbReference type="PANTHER" id="PTHR11616:SF182">
    <property type="entry name" value="TRANSPORTER"/>
    <property type="match status" value="1"/>
</dbReference>
<feature type="transmembrane region" description="Helical" evidence="9">
    <location>
        <begin position="78"/>
        <end position="99"/>
    </location>
</feature>
<dbReference type="SUPFAM" id="SSF161070">
    <property type="entry name" value="SNF-like"/>
    <property type="match status" value="1"/>
</dbReference>
<keyword evidence="6" id="KW-0479">Metal-binding</keyword>
<dbReference type="OrthoDB" id="6581954at2759"/>
<evidence type="ECO:0000256" key="3">
    <source>
        <dbReference type="ARBA" id="ARBA00022692"/>
    </source>
</evidence>
<feature type="transmembrane region" description="Helical" evidence="9">
    <location>
        <begin position="447"/>
        <end position="468"/>
    </location>
</feature>
<comment type="subcellular location">
    <subcellularLocation>
        <location evidence="1">Membrane</location>
        <topology evidence="1">Multi-pass membrane protein</topology>
    </subcellularLocation>
</comment>
<keyword evidence="7" id="KW-0769">Symport</keyword>
<evidence type="ECO:0000313" key="10">
    <source>
        <dbReference type="EnsemblMetazoa" id="CLYHEMP008717.1"/>
    </source>
</evidence>
<dbReference type="GO" id="GO:0015293">
    <property type="term" value="F:symporter activity"/>
    <property type="evidence" value="ECO:0007669"/>
    <property type="project" value="UniProtKB-KW"/>
</dbReference>
<evidence type="ECO:0000256" key="5">
    <source>
        <dbReference type="ARBA" id="ARBA00023136"/>
    </source>
</evidence>
<feature type="binding site" evidence="6">
    <location>
        <position position="56"/>
    </location>
    <ligand>
        <name>Na(+)</name>
        <dbReference type="ChEBI" id="CHEBI:29101"/>
        <label>1</label>
    </ligand>
</feature>
<dbReference type="PANTHER" id="PTHR11616">
    <property type="entry name" value="SODIUM/CHLORIDE DEPENDENT TRANSPORTER"/>
    <property type="match status" value="1"/>
</dbReference>
<keyword evidence="2 7" id="KW-0813">Transport</keyword>
<dbReference type="GO" id="GO:0006865">
    <property type="term" value="P:amino acid transport"/>
    <property type="evidence" value="ECO:0007669"/>
    <property type="project" value="TreeGrafter"/>
</dbReference>
<sequence>MTLFGCCRGDPDENLPLTQQNQKKTSNQNVGTINDDETKETWGNKAEFLLASIGLAVGLGNIWRFPYLCQKNGGGAFLIPYLLMMIMEGFPLFIIEYAIGQRFKQSAVGCWGKIHPALRGIGIGSIVLSGFLCIYYVAVIAWSFFYLFVSMRKVLPWERNNCPSSLQLLNNSVTNETCCTRDPEAYYFYVTALNAASSIESTDGKGMSWQLILCLLLSWVLVYACVVKGVKSSGKAVYFTATFPYLILIILLIAGALLTGADIGLVAFFKPDFSRLLDPKIWLDAAGQMFFTLSIGFGALLAFASYMPTKNNCMKDAYTVVSINCFTSILAGIVVFSILGHREQETGQSAIESGSGPGLVFITFANAFLQMDGAPFWAVCFFVMLILLGIDSEFGTFEAFVYPFYDMKWITMNKSLFSALVAIGMFLIGLCFVSPVGYYVFQIFDDYSLSFGLLTVGFFQTISVSWVYGNDKFANDIEYMTGRRPLKLWLICWKYISPIVIMIIIISNIYLLSIGEMTYKAYGGCFAGFAEPVIEKEYPAWAKFVIIVLICLPIAPILIGLIKDLVQNPQEWKDGFQNRLCHPIEYAFDPSDYDLNRRYHIEDLTMTEKDQNNAASAEEEHEIKV</sequence>
<feature type="transmembrane region" description="Helical" evidence="9">
    <location>
        <begin position="289"/>
        <end position="306"/>
    </location>
</feature>
<organism evidence="10 11">
    <name type="scientific">Clytia hemisphaerica</name>
    <dbReference type="NCBI Taxonomy" id="252671"/>
    <lineage>
        <taxon>Eukaryota</taxon>
        <taxon>Metazoa</taxon>
        <taxon>Cnidaria</taxon>
        <taxon>Hydrozoa</taxon>
        <taxon>Hydroidolina</taxon>
        <taxon>Leptothecata</taxon>
        <taxon>Obeliida</taxon>
        <taxon>Clytiidae</taxon>
        <taxon>Clytia</taxon>
    </lineage>
</organism>
<dbReference type="PROSITE" id="PS00610">
    <property type="entry name" value="NA_NEUROTRAN_SYMP_1"/>
    <property type="match status" value="1"/>
</dbReference>
<feature type="transmembrane region" description="Helical" evidence="9">
    <location>
        <begin position="207"/>
        <end position="230"/>
    </location>
</feature>
<keyword evidence="5 9" id="KW-0472">Membrane</keyword>
<evidence type="ECO:0000256" key="9">
    <source>
        <dbReference type="SAM" id="Phobius"/>
    </source>
</evidence>
<dbReference type="Proteomes" id="UP000594262">
    <property type="component" value="Unplaced"/>
</dbReference>
<evidence type="ECO:0000256" key="2">
    <source>
        <dbReference type="ARBA" id="ARBA00022448"/>
    </source>
</evidence>
<keyword evidence="4 9" id="KW-1133">Transmembrane helix</keyword>
<dbReference type="GO" id="GO:0005886">
    <property type="term" value="C:plasma membrane"/>
    <property type="evidence" value="ECO:0007669"/>
    <property type="project" value="TreeGrafter"/>
</dbReference>
<evidence type="ECO:0000256" key="4">
    <source>
        <dbReference type="ARBA" id="ARBA00022989"/>
    </source>
</evidence>
<keyword evidence="3 7" id="KW-0812">Transmembrane</keyword>
<name>A0A7M5UBX3_9CNID</name>
<feature type="transmembrane region" description="Helical" evidence="9">
    <location>
        <begin position="48"/>
        <end position="66"/>
    </location>
</feature>
<protein>
    <recommendedName>
        <fullName evidence="7">Transporter</fullName>
    </recommendedName>
</protein>
<evidence type="ECO:0000256" key="7">
    <source>
        <dbReference type="RuleBase" id="RU003732"/>
    </source>
</evidence>
<feature type="binding site" evidence="6">
    <location>
        <position position="324"/>
    </location>
    <ligand>
        <name>Na(+)</name>
        <dbReference type="ChEBI" id="CHEBI:29101"/>
        <label>1</label>
    </ligand>
</feature>
<dbReference type="EnsemblMetazoa" id="CLYHEMT008717.1">
    <property type="protein sequence ID" value="CLYHEMP008717.1"/>
    <property type="gene ID" value="CLYHEMG008717"/>
</dbReference>
<accession>A0A7M5UBX3</accession>
<dbReference type="AlphaFoldDB" id="A0A7M5UBX3"/>
<feature type="binding site" evidence="6">
    <location>
        <position position="54"/>
    </location>
    <ligand>
        <name>Na(+)</name>
        <dbReference type="ChEBI" id="CHEBI:29101"/>
        <label>1</label>
    </ligand>
</feature>
<feature type="binding site" evidence="6">
    <location>
        <position position="61"/>
    </location>
    <ligand>
        <name>Na(+)</name>
        <dbReference type="ChEBI" id="CHEBI:29101"/>
        <label>1</label>
    </ligand>
</feature>
<feature type="transmembrane region" description="Helical" evidence="9">
    <location>
        <begin position="318"/>
        <end position="339"/>
    </location>
</feature>
<proteinExistence type="inferred from homology"/>
<evidence type="ECO:0000256" key="1">
    <source>
        <dbReference type="ARBA" id="ARBA00004141"/>
    </source>
</evidence>
<feature type="binding site" evidence="6">
    <location>
        <position position="57"/>
    </location>
    <ligand>
        <name>Na(+)</name>
        <dbReference type="ChEBI" id="CHEBI:29101"/>
        <label>1</label>
    </ligand>
</feature>
<dbReference type="InterPro" id="IPR000175">
    <property type="entry name" value="Na/ntran_symport"/>
</dbReference>
<dbReference type="PROSITE" id="PS50267">
    <property type="entry name" value="NA_NEUROTRAN_SYMP_3"/>
    <property type="match status" value="1"/>
</dbReference>
<evidence type="ECO:0000256" key="8">
    <source>
        <dbReference type="SAM" id="MobiDB-lite"/>
    </source>
</evidence>
<feature type="transmembrane region" description="Helical" evidence="9">
    <location>
        <begin position="417"/>
        <end position="441"/>
    </location>
</feature>
<feature type="transmembrane region" description="Helical" evidence="9">
    <location>
        <begin position="242"/>
        <end position="269"/>
    </location>
</feature>
<comment type="similarity">
    <text evidence="7">Belongs to the sodium:neurotransmitter symporter (SNF) (TC 2.A.22) family.</text>
</comment>
<feature type="transmembrane region" description="Helical" evidence="9">
    <location>
        <begin position="488"/>
        <end position="512"/>
    </location>
</feature>
<feature type="compositionally biased region" description="Low complexity" evidence="8">
    <location>
        <begin position="18"/>
        <end position="29"/>
    </location>
</feature>
<dbReference type="RefSeq" id="XP_066910380.1">
    <property type="nucleotide sequence ID" value="XM_067054279.1"/>
</dbReference>
<dbReference type="GeneID" id="136797695"/>
<feature type="binding site" evidence="6">
    <location>
        <position position="391"/>
    </location>
    <ligand>
        <name>Na(+)</name>
        <dbReference type="ChEBI" id="CHEBI:29101"/>
        <label>1</label>
    </ligand>
</feature>
<feature type="transmembrane region" description="Helical" evidence="9">
    <location>
        <begin position="120"/>
        <end position="149"/>
    </location>
</feature>
<dbReference type="GO" id="GO:0046872">
    <property type="term" value="F:metal ion binding"/>
    <property type="evidence" value="ECO:0007669"/>
    <property type="project" value="UniProtKB-KW"/>
</dbReference>
<evidence type="ECO:0000313" key="11">
    <source>
        <dbReference type="Proteomes" id="UP000594262"/>
    </source>
</evidence>
<feature type="transmembrane region" description="Helical" evidence="9">
    <location>
        <begin position="540"/>
        <end position="562"/>
    </location>
</feature>
<feature type="binding site" evidence="6">
    <location>
        <position position="388"/>
    </location>
    <ligand>
        <name>Na(+)</name>
        <dbReference type="ChEBI" id="CHEBI:29101"/>
        <label>1</label>
    </ligand>
</feature>
<dbReference type="InterPro" id="IPR037272">
    <property type="entry name" value="SNS_sf"/>
</dbReference>
<reference evidence="10" key="1">
    <citation type="submission" date="2021-01" db="UniProtKB">
        <authorList>
            <consortium name="EnsemblMetazoa"/>
        </authorList>
    </citation>
    <scope>IDENTIFICATION</scope>
</reference>
<dbReference type="PRINTS" id="PR00176">
    <property type="entry name" value="NANEUSMPORT"/>
</dbReference>
<dbReference type="Pfam" id="PF00209">
    <property type="entry name" value="SNF"/>
    <property type="match status" value="1"/>
</dbReference>
<feature type="region of interest" description="Disordered" evidence="8">
    <location>
        <begin position="1"/>
        <end position="35"/>
    </location>
</feature>
<dbReference type="NCBIfam" id="NF037979">
    <property type="entry name" value="Na_transp"/>
    <property type="match status" value="1"/>
</dbReference>
<evidence type="ECO:0000256" key="6">
    <source>
        <dbReference type="PIRSR" id="PIRSR600175-1"/>
    </source>
</evidence>
<feature type="transmembrane region" description="Helical" evidence="9">
    <location>
        <begin position="376"/>
        <end position="405"/>
    </location>
</feature>